<dbReference type="EMBL" id="JAQQWL010000008">
    <property type="protein sequence ID" value="KAK8062034.1"/>
    <property type="molecule type" value="Genomic_DNA"/>
</dbReference>
<comment type="caution">
    <text evidence="1">The sequence shown here is derived from an EMBL/GenBank/DDBJ whole genome shotgun (WGS) entry which is preliminary data.</text>
</comment>
<dbReference type="GeneID" id="92092872"/>
<reference evidence="1 2" key="1">
    <citation type="submission" date="2023-01" db="EMBL/GenBank/DDBJ databases">
        <title>Analysis of 21 Apiospora genomes using comparative genomics revels a genus with tremendous synthesis potential of carbohydrate active enzymes and secondary metabolites.</title>
        <authorList>
            <person name="Sorensen T."/>
        </authorList>
    </citation>
    <scope>NUCLEOTIDE SEQUENCE [LARGE SCALE GENOMIC DNA]</scope>
    <source>
        <strain evidence="1 2">CBS 135458</strain>
    </source>
</reference>
<dbReference type="Proteomes" id="UP001480595">
    <property type="component" value="Unassembled WGS sequence"/>
</dbReference>
<accession>A0ABR1USW6</accession>
<sequence length="120" mass="13364">MVEIKESEEEGVAGSPTGAVWVVNNSEYHRRHAEKRAKTQLDGVLMARIADSLKDLVDCGRISRWPKFEKAEADYLDYYPCFQKRGGALSYGSTFPMINSTEGETDAVLPTFNVKESALS</sequence>
<proteinExistence type="predicted"/>
<dbReference type="RefSeq" id="XP_066715296.1">
    <property type="nucleotide sequence ID" value="XM_066859809.1"/>
</dbReference>
<keyword evidence="2" id="KW-1185">Reference proteome</keyword>
<organism evidence="1 2">
    <name type="scientific">Apiospora phragmitis</name>
    <dbReference type="NCBI Taxonomy" id="2905665"/>
    <lineage>
        <taxon>Eukaryota</taxon>
        <taxon>Fungi</taxon>
        <taxon>Dikarya</taxon>
        <taxon>Ascomycota</taxon>
        <taxon>Pezizomycotina</taxon>
        <taxon>Sordariomycetes</taxon>
        <taxon>Xylariomycetidae</taxon>
        <taxon>Amphisphaeriales</taxon>
        <taxon>Apiosporaceae</taxon>
        <taxon>Apiospora</taxon>
    </lineage>
</organism>
<protein>
    <submittedName>
        <fullName evidence="1">Uncharacterized protein</fullName>
    </submittedName>
</protein>
<evidence type="ECO:0000313" key="2">
    <source>
        <dbReference type="Proteomes" id="UP001480595"/>
    </source>
</evidence>
<evidence type="ECO:0000313" key="1">
    <source>
        <dbReference type="EMBL" id="KAK8062034.1"/>
    </source>
</evidence>
<name>A0ABR1USW6_9PEZI</name>
<gene>
    <name evidence="1" type="ORF">PG994_008400</name>
</gene>